<proteinExistence type="predicted"/>
<protein>
    <recommendedName>
        <fullName evidence="1">DUF7587 domain-containing protein</fullName>
    </recommendedName>
</protein>
<dbReference type="Proteomes" id="UP000828390">
    <property type="component" value="Unassembled WGS sequence"/>
</dbReference>
<keyword evidence="3" id="KW-1185">Reference proteome</keyword>
<evidence type="ECO:0000313" key="3">
    <source>
        <dbReference type="Proteomes" id="UP000828390"/>
    </source>
</evidence>
<feature type="domain" description="DUF7587" evidence="1">
    <location>
        <begin position="30"/>
        <end position="133"/>
    </location>
</feature>
<reference evidence="2" key="1">
    <citation type="journal article" date="2019" name="bioRxiv">
        <title>The Genome of the Zebra Mussel, Dreissena polymorpha: A Resource for Invasive Species Research.</title>
        <authorList>
            <person name="McCartney M.A."/>
            <person name="Auch B."/>
            <person name="Kono T."/>
            <person name="Mallez S."/>
            <person name="Zhang Y."/>
            <person name="Obille A."/>
            <person name="Becker A."/>
            <person name="Abrahante J.E."/>
            <person name="Garbe J."/>
            <person name="Badalamenti J.P."/>
            <person name="Herman A."/>
            <person name="Mangelson H."/>
            <person name="Liachko I."/>
            <person name="Sullivan S."/>
            <person name="Sone E.D."/>
            <person name="Koren S."/>
            <person name="Silverstein K.A.T."/>
            <person name="Beckman K.B."/>
            <person name="Gohl D.M."/>
        </authorList>
    </citation>
    <scope>NUCLEOTIDE SEQUENCE</scope>
    <source>
        <strain evidence="2">Duluth1</strain>
        <tissue evidence="2">Whole animal</tissue>
    </source>
</reference>
<organism evidence="2 3">
    <name type="scientific">Dreissena polymorpha</name>
    <name type="common">Zebra mussel</name>
    <name type="synonym">Mytilus polymorpha</name>
    <dbReference type="NCBI Taxonomy" id="45954"/>
    <lineage>
        <taxon>Eukaryota</taxon>
        <taxon>Metazoa</taxon>
        <taxon>Spiralia</taxon>
        <taxon>Lophotrochozoa</taxon>
        <taxon>Mollusca</taxon>
        <taxon>Bivalvia</taxon>
        <taxon>Autobranchia</taxon>
        <taxon>Heteroconchia</taxon>
        <taxon>Euheterodonta</taxon>
        <taxon>Imparidentia</taxon>
        <taxon>Neoheterodontei</taxon>
        <taxon>Myida</taxon>
        <taxon>Dreissenoidea</taxon>
        <taxon>Dreissenidae</taxon>
        <taxon>Dreissena</taxon>
    </lineage>
</organism>
<dbReference type="AlphaFoldDB" id="A0A9D4KVV3"/>
<dbReference type="InterPro" id="IPR056009">
    <property type="entry name" value="DUF7587"/>
</dbReference>
<dbReference type="EMBL" id="JAIWYP010000003">
    <property type="protein sequence ID" value="KAH3846846.1"/>
    <property type="molecule type" value="Genomic_DNA"/>
</dbReference>
<gene>
    <name evidence="2" type="ORF">DPMN_089152</name>
</gene>
<sequence length="174" mass="20086">MYRLYRLLRDDERPELFGIRAKDPNARLDLTEHVQFGSRRYYQSQFISCTETLNGVIELGKSNIRHGYSNRIRIAVIDPLKMVKTNGIKVYDSKALQCLKTSRARQNAKKYDEVVIEGIIAPDCICEVISVEQMGPNILWPFFQYVRLDFMTESALTHRVICMLLGCPLPLLSI</sequence>
<comment type="caution">
    <text evidence="2">The sequence shown here is derived from an EMBL/GenBank/DDBJ whole genome shotgun (WGS) entry which is preliminary data.</text>
</comment>
<accession>A0A9D4KVV3</accession>
<evidence type="ECO:0000313" key="2">
    <source>
        <dbReference type="EMBL" id="KAH3846846.1"/>
    </source>
</evidence>
<dbReference type="Pfam" id="PF24494">
    <property type="entry name" value="DUF7587"/>
    <property type="match status" value="1"/>
</dbReference>
<reference evidence="2" key="2">
    <citation type="submission" date="2020-11" db="EMBL/GenBank/DDBJ databases">
        <authorList>
            <person name="McCartney M.A."/>
            <person name="Auch B."/>
            <person name="Kono T."/>
            <person name="Mallez S."/>
            <person name="Becker A."/>
            <person name="Gohl D.M."/>
            <person name="Silverstein K.A.T."/>
            <person name="Koren S."/>
            <person name="Bechman K.B."/>
            <person name="Herman A."/>
            <person name="Abrahante J.E."/>
            <person name="Garbe J."/>
        </authorList>
    </citation>
    <scope>NUCLEOTIDE SEQUENCE</scope>
    <source>
        <strain evidence="2">Duluth1</strain>
        <tissue evidence="2">Whole animal</tissue>
    </source>
</reference>
<evidence type="ECO:0000259" key="1">
    <source>
        <dbReference type="Pfam" id="PF24494"/>
    </source>
</evidence>
<name>A0A9D4KVV3_DREPO</name>